<dbReference type="EMBL" id="JAAOAN010000121">
    <property type="protein sequence ID" value="KAF5721058.1"/>
    <property type="molecule type" value="Genomic_DNA"/>
</dbReference>
<gene>
    <name evidence="1" type="ORF">FMUND_3806</name>
</gene>
<evidence type="ECO:0000313" key="2">
    <source>
        <dbReference type="Proteomes" id="UP000544331"/>
    </source>
</evidence>
<name>A0A8H5YY54_9HYPO</name>
<organism evidence="1 2">
    <name type="scientific">Fusarium mundagurra</name>
    <dbReference type="NCBI Taxonomy" id="1567541"/>
    <lineage>
        <taxon>Eukaryota</taxon>
        <taxon>Fungi</taxon>
        <taxon>Dikarya</taxon>
        <taxon>Ascomycota</taxon>
        <taxon>Pezizomycotina</taxon>
        <taxon>Sordariomycetes</taxon>
        <taxon>Hypocreomycetidae</taxon>
        <taxon>Hypocreales</taxon>
        <taxon>Nectriaceae</taxon>
        <taxon>Fusarium</taxon>
        <taxon>Fusarium fujikuroi species complex</taxon>
    </lineage>
</organism>
<reference evidence="1 2" key="1">
    <citation type="submission" date="2020-05" db="EMBL/GenBank/DDBJ databases">
        <title>Identification and distribution of gene clusters putatively required for synthesis of sphingolipid metabolism inhibitors in phylogenetically diverse species of the filamentous fungus Fusarium.</title>
        <authorList>
            <person name="Kim H.-S."/>
            <person name="Busman M."/>
            <person name="Brown D.W."/>
            <person name="Divon H."/>
            <person name="Uhlig S."/>
            <person name="Proctor R.H."/>
        </authorList>
    </citation>
    <scope>NUCLEOTIDE SEQUENCE [LARGE SCALE GENOMIC DNA]</scope>
    <source>
        <strain evidence="1 2">NRRL 66235</strain>
    </source>
</reference>
<dbReference type="AlphaFoldDB" id="A0A8H5YY54"/>
<accession>A0A8H5YY54</accession>
<proteinExistence type="predicted"/>
<comment type="caution">
    <text evidence="1">The sequence shown here is derived from an EMBL/GenBank/DDBJ whole genome shotgun (WGS) entry which is preliminary data.</text>
</comment>
<evidence type="ECO:0000313" key="1">
    <source>
        <dbReference type="EMBL" id="KAF5721058.1"/>
    </source>
</evidence>
<protein>
    <submittedName>
        <fullName evidence="1">Uncharacterized protein</fullName>
    </submittedName>
</protein>
<sequence>MKVYPHLLKFYNALLPEDDLARLILCGDNDALRKYQNCVAAAGSLIEIYNEWYQDRNPDREHWVKRFFKKNPGTYHHESIHPVLYKLDEGAQELAREFARTLAADI</sequence>
<dbReference type="Proteomes" id="UP000544331">
    <property type="component" value="Unassembled WGS sequence"/>
</dbReference>
<keyword evidence="2" id="KW-1185">Reference proteome</keyword>